<dbReference type="InterPro" id="IPR000868">
    <property type="entry name" value="Isochorismatase-like_dom"/>
</dbReference>
<evidence type="ECO:0000313" key="3">
    <source>
        <dbReference type="EMBL" id="RVT99566.1"/>
    </source>
</evidence>
<dbReference type="SUPFAM" id="SSF52499">
    <property type="entry name" value="Isochorismatase-like hydrolases"/>
    <property type="match status" value="1"/>
</dbReference>
<dbReference type="Pfam" id="PF00857">
    <property type="entry name" value="Isochorismatase"/>
    <property type="match status" value="1"/>
</dbReference>
<dbReference type="InterPro" id="IPR050272">
    <property type="entry name" value="Isochorismatase-like_hydrls"/>
</dbReference>
<evidence type="ECO:0000259" key="2">
    <source>
        <dbReference type="Pfam" id="PF00857"/>
    </source>
</evidence>
<dbReference type="Gene3D" id="3.40.50.850">
    <property type="entry name" value="Isochorismatase-like"/>
    <property type="match status" value="1"/>
</dbReference>
<dbReference type="Proteomes" id="UP000282957">
    <property type="component" value="Unassembled WGS sequence"/>
</dbReference>
<gene>
    <name evidence="3" type="ORF">EOD42_05655</name>
</gene>
<dbReference type="PANTHER" id="PTHR43540">
    <property type="entry name" value="PEROXYUREIDOACRYLATE/UREIDOACRYLATE AMIDOHYDROLASE-RELATED"/>
    <property type="match status" value="1"/>
</dbReference>
<dbReference type="OrthoDB" id="7500697at2"/>
<keyword evidence="4" id="KW-1185">Reference proteome</keyword>
<comment type="caution">
    <text evidence="3">The sequence shown here is derived from an EMBL/GenBank/DDBJ whole genome shotgun (WGS) entry which is preliminary data.</text>
</comment>
<keyword evidence="1" id="KW-0378">Hydrolase</keyword>
<protein>
    <submittedName>
        <fullName evidence="3">Isochorismatase family protein</fullName>
    </submittedName>
</protein>
<dbReference type="PANTHER" id="PTHR43540:SF1">
    <property type="entry name" value="ISOCHORISMATASE HYDROLASE"/>
    <property type="match status" value="1"/>
</dbReference>
<evidence type="ECO:0000313" key="4">
    <source>
        <dbReference type="Proteomes" id="UP000282957"/>
    </source>
</evidence>
<reference evidence="3 4" key="1">
    <citation type="submission" date="2019-01" db="EMBL/GenBank/DDBJ databases">
        <authorList>
            <person name="Chen W.-M."/>
        </authorList>
    </citation>
    <scope>NUCLEOTIDE SEQUENCE [LARGE SCALE GENOMIC DNA]</scope>
    <source>
        <strain evidence="3 4">CCP-6</strain>
    </source>
</reference>
<dbReference type="RefSeq" id="WP_127786460.1">
    <property type="nucleotide sequence ID" value="NZ_SACL01000001.1"/>
</dbReference>
<proteinExistence type="predicted"/>
<evidence type="ECO:0000256" key="1">
    <source>
        <dbReference type="ARBA" id="ARBA00022801"/>
    </source>
</evidence>
<dbReference type="AlphaFoldDB" id="A0A437MPJ8"/>
<organism evidence="3 4">
    <name type="scientific">Rhodovarius crocodyli</name>
    <dbReference type="NCBI Taxonomy" id="1979269"/>
    <lineage>
        <taxon>Bacteria</taxon>
        <taxon>Pseudomonadati</taxon>
        <taxon>Pseudomonadota</taxon>
        <taxon>Alphaproteobacteria</taxon>
        <taxon>Acetobacterales</taxon>
        <taxon>Roseomonadaceae</taxon>
        <taxon>Rhodovarius</taxon>
    </lineage>
</organism>
<name>A0A437MPJ8_9PROT</name>
<sequence>MSDIYASRGYGSQAVGFGDKPALLVVDFQRGFTDPSMPMGGAPMVDAAVENTVRLMRAARAAGALTIACVNGYHSRAAVPRWKAAPVYDLLEGTEAVALDPRIAAEEPDVVLMKGAPSIFFATPCASILARHGIDTTIVTGCITSGCIRASVIDAFSHGYRVIVPHDAVGDHTQAAHDQNLADVGRRYADIMDTDGVIAALTQRNH</sequence>
<dbReference type="GO" id="GO:0016787">
    <property type="term" value="F:hydrolase activity"/>
    <property type="evidence" value="ECO:0007669"/>
    <property type="project" value="UniProtKB-KW"/>
</dbReference>
<accession>A0A437MPJ8</accession>
<dbReference type="EMBL" id="SACL01000001">
    <property type="protein sequence ID" value="RVT99566.1"/>
    <property type="molecule type" value="Genomic_DNA"/>
</dbReference>
<feature type="domain" description="Isochorismatase-like" evidence="2">
    <location>
        <begin position="22"/>
        <end position="195"/>
    </location>
</feature>
<dbReference type="InterPro" id="IPR036380">
    <property type="entry name" value="Isochorismatase-like_sf"/>
</dbReference>